<comment type="similarity">
    <text evidence="2 9">Belongs to the gluconokinase GntK/GntV family.</text>
</comment>
<evidence type="ECO:0000256" key="9">
    <source>
        <dbReference type="RuleBase" id="RU363066"/>
    </source>
</evidence>
<dbReference type="EMBL" id="JAOSLC020000002">
    <property type="protein sequence ID" value="MDD7913174.1"/>
    <property type="molecule type" value="Genomic_DNA"/>
</dbReference>
<dbReference type="EC" id="2.7.1.12" evidence="3 9"/>
<dbReference type="NCBIfam" id="TIGR01313">
    <property type="entry name" value="therm_gnt_kin"/>
    <property type="match status" value="1"/>
</dbReference>
<dbReference type="PANTHER" id="PTHR43442">
    <property type="entry name" value="GLUCONOKINASE-RELATED"/>
    <property type="match status" value="1"/>
</dbReference>
<dbReference type="GO" id="GO:0046316">
    <property type="term" value="F:gluconokinase activity"/>
    <property type="evidence" value="ECO:0007669"/>
    <property type="project" value="UniProtKB-EC"/>
</dbReference>
<dbReference type="Pfam" id="PF03446">
    <property type="entry name" value="NAD_binding_2"/>
    <property type="match status" value="1"/>
</dbReference>
<dbReference type="InterPro" id="IPR006115">
    <property type="entry name" value="6PGDH_NADP-bd"/>
</dbReference>
<protein>
    <recommendedName>
        <fullName evidence="3 9">Gluconokinase</fullName>
        <ecNumber evidence="3 9">2.7.1.12</ecNumber>
    </recommendedName>
</protein>
<dbReference type="InterPro" id="IPR006001">
    <property type="entry name" value="Therm_gnt_kin"/>
</dbReference>
<evidence type="ECO:0000313" key="11">
    <source>
        <dbReference type="EMBL" id="MDD7913174.1"/>
    </source>
</evidence>
<evidence type="ECO:0000256" key="4">
    <source>
        <dbReference type="ARBA" id="ARBA00022679"/>
    </source>
</evidence>
<dbReference type="SUPFAM" id="SSF51735">
    <property type="entry name" value="NAD(P)-binding Rossmann-fold domains"/>
    <property type="match status" value="1"/>
</dbReference>
<dbReference type="Proteomes" id="UP001151478">
    <property type="component" value="Unassembled WGS sequence"/>
</dbReference>
<organism evidence="11 12">
    <name type="scientific">Polaribacter ponticola</name>
    <dbReference type="NCBI Taxonomy" id="2978475"/>
    <lineage>
        <taxon>Bacteria</taxon>
        <taxon>Pseudomonadati</taxon>
        <taxon>Bacteroidota</taxon>
        <taxon>Flavobacteriia</taxon>
        <taxon>Flavobacteriales</taxon>
        <taxon>Flavobacteriaceae</taxon>
    </lineage>
</organism>
<dbReference type="SUPFAM" id="SSF52540">
    <property type="entry name" value="P-loop containing nucleoside triphosphate hydrolases"/>
    <property type="match status" value="1"/>
</dbReference>
<evidence type="ECO:0000256" key="7">
    <source>
        <dbReference type="ARBA" id="ARBA00022840"/>
    </source>
</evidence>
<evidence type="ECO:0000256" key="6">
    <source>
        <dbReference type="ARBA" id="ARBA00022777"/>
    </source>
</evidence>
<comment type="caution">
    <text evidence="11">The sequence shown here is derived from an EMBL/GenBank/DDBJ whole genome shotgun (WGS) entry which is preliminary data.</text>
</comment>
<dbReference type="PANTHER" id="PTHR43442:SF3">
    <property type="entry name" value="GLUCONOKINASE-RELATED"/>
    <property type="match status" value="1"/>
</dbReference>
<keyword evidence="7 9" id="KW-0067">ATP-binding</keyword>
<sequence length="185" mass="21055">MPFFDGDDYHPESNVLKMSKGQPLNDEDRIGWLKTLNELAINQSKNKGCVIVCSALKEFYRDILTVDIQNNSKWVFLHGSFNQITDRINNREGHFMSSDLLKSQFDILEEPKNAIKIDISLTPNKIVEVIEKELLKKSEFGLFGLGVMGKNISRNLANKGFNVSLFNRHVVGLEENVAINLKMNL</sequence>
<reference evidence="11" key="1">
    <citation type="submission" date="2023-02" db="EMBL/GenBank/DDBJ databases">
        <title>Polaribacter ponticola sp. nov., isolated from seawater.</title>
        <authorList>
            <person name="Baek J.H."/>
            <person name="Kim J.M."/>
            <person name="Choi D.G."/>
            <person name="Jeon C.O."/>
        </authorList>
    </citation>
    <scope>NUCLEOTIDE SEQUENCE</scope>
    <source>
        <strain evidence="11">MSW5</strain>
    </source>
</reference>
<keyword evidence="12" id="KW-1185">Reference proteome</keyword>
<feature type="domain" description="6-phosphogluconate dehydrogenase NADP-binding" evidence="10">
    <location>
        <begin position="140"/>
        <end position="176"/>
    </location>
</feature>
<dbReference type="CDD" id="cd02021">
    <property type="entry name" value="GntK"/>
    <property type="match status" value="1"/>
</dbReference>
<gene>
    <name evidence="11" type="ORF">N5A56_001405</name>
</gene>
<evidence type="ECO:0000259" key="10">
    <source>
        <dbReference type="Pfam" id="PF03446"/>
    </source>
</evidence>
<dbReference type="InterPro" id="IPR036291">
    <property type="entry name" value="NAD(P)-bd_dom_sf"/>
</dbReference>
<evidence type="ECO:0000256" key="8">
    <source>
        <dbReference type="ARBA" id="ARBA00048090"/>
    </source>
</evidence>
<proteinExistence type="inferred from homology"/>
<dbReference type="Gene3D" id="3.40.50.720">
    <property type="entry name" value="NAD(P)-binding Rossmann-like Domain"/>
    <property type="match status" value="1"/>
</dbReference>
<comment type="catalytic activity">
    <reaction evidence="8 9">
        <text>D-gluconate + ATP = 6-phospho-D-gluconate + ADP + H(+)</text>
        <dbReference type="Rhea" id="RHEA:19433"/>
        <dbReference type="ChEBI" id="CHEBI:15378"/>
        <dbReference type="ChEBI" id="CHEBI:18391"/>
        <dbReference type="ChEBI" id="CHEBI:30616"/>
        <dbReference type="ChEBI" id="CHEBI:58759"/>
        <dbReference type="ChEBI" id="CHEBI:456216"/>
        <dbReference type="EC" id="2.7.1.12"/>
    </reaction>
</comment>
<evidence type="ECO:0000256" key="1">
    <source>
        <dbReference type="ARBA" id="ARBA00004761"/>
    </source>
</evidence>
<keyword evidence="4 9" id="KW-0808">Transferase</keyword>
<evidence type="ECO:0000256" key="5">
    <source>
        <dbReference type="ARBA" id="ARBA00022741"/>
    </source>
</evidence>
<evidence type="ECO:0000256" key="2">
    <source>
        <dbReference type="ARBA" id="ARBA00008420"/>
    </source>
</evidence>
<comment type="pathway">
    <text evidence="1">Carbohydrate acid metabolism.</text>
</comment>
<evidence type="ECO:0000256" key="3">
    <source>
        <dbReference type="ARBA" id="ARBA00012054"/>
    </source>
</evidence>
<evidence type="ECO:0000313" key="12">
    <source>
        <dbReference type="Proteomes" id="UP001151478"/>
    </source>
</evidence>
<name>A0ABT5S5Q8_9FLAO</name>
<keyword evidence="6 9" id="KW-0418">Kinase</keyword>
<dbReference type="Gene3D" id="3.40.50.300">
    <property type="entry name" value="P-loop containing nucleotide triphosphate hydrolases"/>
    <property type="match status" value="1"/>
</dbReference>
<keyword evidence="5 9" id="KW-0547">Nucleotide-binding</keyword>
<accession>A0ABT5S5Q8</accession>
<dbReference type="InterPro" id="IPR027417">
    <property type="entry name" value="P-loop_NTPase"/>
</dbReference>